<accession>A0A4U7AXF9</accession>
<reference evidence="2 3" key="1">
    <citation type="submission" date="2018-02" db="EMBL/GenBank/DDBJ databases">
        <title>Draft genome sequences of Elsinoe sp., causing black scab on jojoba.</title>
        <authorList>
            <person name="Stodart B."/>
            <person name="Jeffress S."/>
            <person name="Ash G."/>
            <person name="Arun Chinnappa K."/>
        </authorList>
    </citation>
    <scope>NUCLEOTIDE SEQUENCE [LARGE SCALE GENOMIC DNA]</scope>
    <source>
        <strain evidence="2 3">Hillstone_2</strain>
    </source>
</reference>
<gene>
    <name evidence="2" type="ORF">C1H76_7214</name>
</gene>
<organism evidence="2 3">
    <name type="scientific">Elsinoe australis</name>
    <dbReference type="NCBI Taxonomy" id="40998"/>
    <lineage>
        <taxon>Eukaryota</taxon>
        <taxon>Fungi</taxon>
        <taxon>Dikarya</taxon>
        <taxon>Ascomycota</taxon>
        <taxon>Pezizomycotina</taxon>
        <taxon>Dothideomycetes</taxon>
        <taxon>Dothideomycetidae</taxon>
        <taxon>Myriangiales</taxon>
        <taxon>Elsinoaceae</taxon>
        <taxon>Elsinoe</taxon>
    </lineage>
</organism>
<keyword evidence="1" id="KW-0732">Signal</keyword>
<proteinExistence type="predicted"/>
<evidence type="ECO:0000256" key="1">
    <source>
        <dbReference type="SAM" id="SignalP"/>
    </source>
</evidence>
<feature type="chain" id="PRO_5020213795" evidence="1">
    <location>
        <begin position="20"/>
        <end position="342"/>
    </location>
</feature>
<dbReference type="EMBL" id="PTQR01000088">
    <property type="protein sequence ID" value="TKX20404.1"/>
    <property type="molecule type" value="Genomic_DNA"/>
</dbReference>
<evidence type="ECO:0000313" key="3">
    <source>
        <dbReference type="Proteomes" id="UP000308133"/>
    </source>
</evidence>
<name>A0A4U7AXF9_9PEZI</name>
<sequence length="342" mass="38244">MRLSIFLGALVGSSAVVAADQTLDGCKNELVYMSHTYREPYGFCLWSRLLRTTDPSYYSNDWSLTNCNCVLAFPNQARTQRAIRQPLKVGTVQEKSIRYLQNYTSDVNYLCKSFLIGGLKDVSPFSDMSPTVLTKQCKNVLYPPISRVPAADAQAENLFANNRFNGSGSISISSGNSLYLPDWDAPSGMINVYTGVEDLGNNKTQDNQYMIMGTFTESQKNVTVSQTVSSLTKGKYYHVFANEAWSCMSTAKPKNGTCEWSITAGKQQIFYRQLDGSVPYSESYPKRPYPRRYINSKGYSFTATSEEMKITFRVARPFLDDGSATWSLKNVTLTGPWDAPSK</sequence>
<protein>
    <submittedName>
        <fullName evidence="2">Uncharacterized protein</fullName>
    </submittedName>
</protein>
<comment type="caution">
    <text evidence="2">The sequence shown here is derived from an EMBL/GenBank/DDBJ whole genome shotgun (WGS) entry which is preliminary data.</text>
</comment>
<dbReference type="AlphaFoldDB" id="A0A4U7AXF9"/>
<dbReference type="Proteomes" id="UP000308133">
    <property type="component" value="Unassembled WGS sequence"/>
</dbReference>
<evidence type="ECO:0000313" key="2">
    <source>
        <dbReference type="EMBL" id="TKX20404.1"/>
    </source>
</evidence>
<feature type="signal peptide" evidence="1">
    <location>
        <begin position="1"/>
        <end position="19"/>
    </location>
</feature>